<organism evidence="2 3">
    <name type="scientific">Algibacter pectinivorans</name>
    <dbReference type="NCBI Taxonomy" id="870482"/>
    <lineage>
        <taxon>Bacteria</taxon>
        <taxon>Pseudomonadati</taxon>
        <taxon>Bacteroidota</taxon>
        <taxon>Flavobacteriia</taxon>
        <taxon>Flavobacteriales</taxon>
        <taxon>Flavobacteriaceae</taxon>
        <taxon>Algibacter</taxon>
    </lineage>
</organism>
<name>A0A1I1RU42_9FLAO</name>
<dbReference type="InterPro" id="IPR008969">
    <property type="entry name" value="CarboxyPept-like_regulatory"/>
</dbReference>
<sequence>MQLKITLIILLAGLNAISQNITAQLIDKNTKTPIPYATIKTGNNSGTISNDEGYFTISSKSQNLTISCMGYQSKNLTLQDIKALNYTIALHEALNQLGEVYISNKNPNADSIINKVKQQLNTNYSNNLYKHHIFKRDTDNVDFTNLDFEIEKASHVKKGNLESANASFKILSKTIKESDIVNFRDFKGTFYTLNQDSTKLVVQKATSLLDAKNDFSLEQIQEKAQNIVLKYLDTTKTYKLKSGLFKIEDSLSLKNGDQEEKHKQEYNIATLNKSTRSLVKHAQFFEDSFLNTLLDFNLYEYNYIDAVFNSNELTHIISFTPKKGKAKYTGQLYISDNTYAITQMHYKYYKNRHGQKVNLKFVLGVKYIENVSEGTLLFEKDSNNIYLPKYIKRTYGSYFYVKRDVKFIENSNQKSKVNFSFKIEGNNSNKEELLFTSHSKLNLEEFKSITQDSVVPYQQLNKFEKTLWKNEQIIEPTLEMKAFKAE</sequence>
<feature type="chain" id="PRO_5011469616" evidence="1">
    <location>
        <begin position="24"/>
        <end position="486"/>
    </location>
</feature>
<evidence type="ECO:0000313" key="2">
    <source>
        <dbReference type="EMBL" id="SFD37775.1"/>
    </source>
</evidence>
<dbReference type="Pfam" id="PF13715">
    <property type="entry name" value="CarbopepD_reg_2"/>
    <property type="match status" value="1"/>
</dbReference>
<gene>
    <name evidence="2" type="ORF">SAMN04487987_11165</name>
</gene>
<dbReference type="STRING" id="870482.SAMN04487987_11165"/>
<feature type="signal peptide" evidence="1">
    <location>
        <begin position="1"/>
        <end position="23"/>
    </location>
</feature>
<dbReference type="RefSeq" id="WP_092853469.1">
    <property type="nucleotide sequence ID" value="NZ_FOMI01000011.1"/>
</dbReference>
<dbReference type="Proteomes" id="UP000199439">
    <property type="component" value="Unassembled WGS sequence"/>
</dbReference>
<dbReference type="SUPFAM" id="SSF49464">
    <property type="entry name" value="Carboxypeptidase regulatory domain-like"/>
    <property type="match status" value="1"/>
</dbReference>
<dbReference type="EMBL" id="FOMI01000011">
    <property type="protein sequence ID" value="SFD37775.1"/>
    <property type="molecule type" value="Genomic_DNA"/>
</dbReference>
<accession>A0A1I1RU42</accession>
<dbReference type="AlphaFoldDB" id="A0A1I1RU42"/>
<reference evidence="3" key="1">
    <citation type="submission" date="2016-10" db="EMBL/GenBank/DDBJ databases">
        <authorList>
            <person name="Varghese N."/>
            <person name="Submissions S."/>
        </authorList>
    </citation>
    <scope>NUCLEOTIDE SEQUENCE [LARGE SCALE GENOMIC DNA]</scope>
    <source>
        <strain evidence="3">DSM 25730</strain>
    </source>
</reference>
<evidence type="ECO:0000256" key="1">
    <source>
        <dbReference type="SAM" id="SignalP"/>
    </source>
</evidence>
<proteinExistence type="predicted"/>
<protein>
    <submittedName>
        <fullName evidence="2">CarboxypepD_reg-like domain-containing protein</fullName>
    </submittedName>
</protein>
<keyword evidence="3" id="KW-1185">Reference proteome</keyword>
<keyword evidence="1" id="KW-0732">Signal</keyword>
<evidence type="ECO:0000313" key="3">
    <source>
        <dbReference type="Proteomes" id="UP000199439"/>
    </source>
</evidence>
<dbReference type="OrthoDB" id="1433475at2"/>